<dbReference type="HOGENOM" id="CLU_2944243_0_0_1"/>
<dbReference type="AlphaFoldDB" id="B7PK67"/>
<dbReference type="EMBL" id="DS730855">
    <property type="protein sequence ID" value="EEC06989.1"/>
    <property type="molecule type" value="Genomic_DNA"/>
</dbReference>
<proteinExistence type="predicted"/>
<dbReference type="EnsemblMetazoa" id="ISCW017782-RA">
    <property type="protein sequence ID" value="ISCW017782-PA"/>
    <property type="gene ID" value="ISCW017782"/>
</dbReference>
<name>B7PK67_IXOSC</name>
<dbReference type="InParanoid" id="B7PK67"/>
<evidence type="ECO:0000313" key="2">
    <source>
        <dbReference type="EnsemblMetazoa" id="ISCW017782-PA"/>
    </source>
</evidence>
<organism>
    <name type="scientific">Ixodes scapularis</name>
    <name type="common">Black-legged tick</name>
    <name type="synonym">Deer tick</name>
    <dbReference type="NCBI Taxonomy" id="6945"/>
    <lineage>
        <taxon>Eukaryota</taxon>
        <taxon>Metazoa</taxon>
        <taxon>Ecdysozoa</taxon>
        <taxon>Arthropoda</taxon>
        <taxon>Chelicerata</taxon>
        <taxon>Arachnida</taxon>
        <taxon>Acari</taxon>
        <taxon>Parasitiformes</taxon>
        <taxon>Ixodida</taxon>
        <taxon>Ixodoidea</taxon>
        <taxon>Ixodidae</taxon>
        <taxon>Ixodinae</taxon>
        <taxon>Ixodes</taxon>
    </lineage>
</organism>
<protein>
    <submittedName>
        <fullName evidence="1 2">Uncharacterized protein</fullName>
    </submittedName>
</protein>
<sequence length="60" mass="6554">MAPNPSKAQSFAFSAPSELPVDQIIAALYAIFGEKLRLISSTLDVATFWSPQVLLWQLSS</sequence>
<reference evidence="2" key="2">
    <citation type="submission" date="2020-05" db="UniProtKB">
        <authorList>
            <consortium name="EnsemblMetazoa"/>
        </authorList>
    </citation>
    <scope>IDENTIFICATION</scope>
    <source>
        <strain evidence="2">wikel</strain>
    </source>
</reference>
<accession>B7PK67</accession>
<dbReference type="PaxDb" id="6945-B7PK67"/>
<evidence type="ECO:0000313" key="1">
    <source>
        <dbReference type="EMBL" id="EEC06989.1"/>
    </source>
</evidence>
<dbReference type="VEuPathDB" id="VectorBase:ISCI017782"/>
<dbReference type="VEuPathDB" id="VectorBase:ISCW017782"/>
<dbReference type="EMBL" id="ABJB011108281">
    <property type="status" value="NOT_ANNOTATED_CDS"/>
    <property type="molecule type" value="Genomic_DNA"/>
</dbReference>
<dbReference type="Proteomes" id="UP000001555">
    <property type="component" value="Unassembled WGS sequence"/>
</dbReference>
<keyword evidence="3" id="KW-1185">Reference proteome</keyword>
<reference evidence="1 3" key="1">
    <citation type="submission" date="2008-03" db="EMBL/GenBank/DDBJ databases">
        <title>Annotation of Ixodes scapularis.</title>
        <authorList>
            <consortium name="Ixodes scapularis Genome Project Consortium"/>
            <person name="Caler E."/>
            <person name="Hannick L.I."/>
            <person name="Bidwell S."/>
            <person name="Joardar V."/>
            <person name="Thiagarajan M."/>
            <person name="Amedeo P."/>
            <person name="Galinsky K.J."/>
            <person name="Schobel S."/>
            <person name="Inman J."/>
            <person name="Hostetler J."/>
            <person name="Miller J."/>
            <person name="Hammond M."/>
            <person name="Megy K."/>
            <person name="Lawson D."/>
            <person name="Kodira C."/>
            <person name="Sutton G."/>
            <person name="Meyer J."/>
            <person name="Hill C.A."/>
            <person name="Birren B."/>
            <person name="Nene V."/>
            <person name="Collins F."/>
            <person name="Alarcon-Chaidez F."/>
            <person name="Wikel S."/>
            <person name="Strausberg R."/>
        </authorList>
    </citation>
    <scope>NUCLEOTIDE SEQUENCE [LARGE SCALE GENOMIC DNA]</scope>
    <source>
        <strain evidence="3">Wikel</strain>
        <strain evidence="1">Wikel colony</strain>
    </source>
</reference>
<evidence type="ECO:0000313" key="3">
    <source>
        <dbReference type="Proteomes" id="UP000001555"/>
    </source>
</evidence>
<gene>
    <name evidence="1" type="ORF">IscW_ISCW017782</name>
</gene>